<evidence type="ECO:0000313" key="3">
    <source>
        <dbReference type="Proteomes" id="UP000189670"/>
    </source>
</evidence>
<comment type="caution">
    <text evidence="2">The sequence shown here is derived from an EMBL/GenBank/DDBJ whole genome shotgun (WGS) entry which is preliminary data.</text>
</comment>
<name>A0A1V1NW82_9BACT</name>
<evidence type="ECO:0000313" key="2">
    <source>
        <dbReference type="EMBL" id="ETR66756.1"/>
    </source>
</evidence>
<organism evidence="2 3">
    <name type="scientific">Candidatus Magnetoglobus multicellularis str. Araruama</name>
    <dbReference type="NCBI Taxonomy" id="890399"/>
    <lineage>
        <taxon>Bacteria</taxon>
        <taxon>Pseudomonadati</taxon>
        <taxon>Thermodesulfobacteriota</taxon>
        <taxon>Desulfobacteria</taxon>
        <taxon>Desulfobacterales</taxon>
        <taxon>Desulfobacteraceae</taxon>
        <taxon>Candidatus Magnetoglobus</taxon>
    </lineage>
</organism>
<accession>A0A1V1NW82</accession>
<sequence>MHHVFPWKKTPLRMIKYRLKDNYLRFYLKYIQPNRGKIENDIYEQIAVEHLPEWNTIMGFQFENLVLNNMKTLCKAIGINLSTIKSAAPFFQKQTKMKSSCQIDLLIETKYALYVCEIKFRKHIKKEVINQVAKKIVSLKPPKHFTIRPVLIYAGSIEPTIIEEDFFTHIIYFGQLL</sequence>
<proteinExistence type="predicted"/>
<dbReference type="Pfam" id="PF03008">
    <property type="entry name" value="DUF234"/>
    <property type="match status" value="1"/>
</dbReference>
<gene>
    <name evidence="2" type="ORF">OMM_05498</name>
</gene>
<dbReference type="InterPro" id="IPR004256">
    <property type="entry name" value="DUF234"/>
</dbReference>
<evidence type="ECO:0000259" key="1">
    <source>
        <dbReference type="Pfam" id="PF03008"/>
    </source>
</evidence>
<dbReference type="AlphaFoldDB" id="A0A1V1NW82"/>
<feature type="domain" description="DUF234" evidence="1">
    <location>
        <begin position="27"/>
        <end position="127"/>
    </location>
</feature>
<protein>
    <recommendedName>
        <fullName evidence="1">DUF234 domain-containing protein</fullName>
    </recommendedName>
</protein>
<dbReference type="Proteomes" id="UP000189670">
    <property type="component" value="Unassembled WGS sequence"/>
</dbReference>
<dbReference type="EMBL" id="ATBP01001768">
    <property type="protein sequence ID" value="ETR66756.1"/>
    <property type="molecule type" value="Genomic_DNA"/>
</dbReference>
<reference evidence="3" key="1">
    <citation type="submission" date="2012-11" db="EMBL/GenBank/DDBJ databases">
        <authorList>
            <person name="Lucero-Rivera Y.E."/>
            <person name="Tovar-Ramirez D."/>
        </authorList>
    </citation>
    <scope>NUCLEOTIDE SEQUENCE [LARGE SCALE GENOMIC DNA]</scope>
    <source>
        <strain evidence="3">Araruama</strain>
    </source>
</reference>